<keyword evidence="1" id="KW-0328">Glycosyltransferase</keyword>
<dbReference type="RefSeq" id="WP_140840680.1">
    <property type="nucleotide sequence ID" value="NZ_RCZI01000002.1"/>
</dbReference>
<accession>A0A502DUV7</accession>
<protein>
    <submittedName>
        <fullName evidence="5">Glycosyltransferase family 61 protein</fullName>
    </submittedName>
</protein>
<organism evidence="5 6">
    <name type="scientific">Variovorax guangxiensis</name>
    <dbReference type="NCBI Taxonomy" id="1775474"/>
    <lineage>
        <taxon>Bacteria</taxon>
        <taxon>Pseudomonadati</taxon>
        <taxon>Pseudomonadota</taxon>
        <taxon>Betaproteobacteria</taxon>
        <taxon>Burkholderiales</taxon>
        <taxon>Comamonadaceae</taxon>
        <taxon>Variovorax</taxon>
    </lineage>
</organism>
<evidence type="ECO:0000313" key="6">
    <source>
        <dbReference type="Proteomes" id="UP000319212"/>
    </source>
</evidence>
<dbReference type="AlphaFoldDB" id="A0A502DUV7"/>
<reference evidence="5 6" key="1">
    <citation type="journal article" date="2019" name="Environ. Microbiol.">
        <title>Species interactions and distinct microbial communities in high Arctic permafrost affected cryosols are associated with the CH4 and CO2 gas fluxes.</title>
        <authorList>
            <person name="Altshuler I."/>
            <person name="Hamel J."/>
            <person name="Turney S."/>
            <person name="Magnuson E."/>
            <person name="Levesque R."/>
            <person name="Greer C."/>
            <person name="Whyte L.G."/>
        </authorList>
    </citation>
    <scope>NUCLEOTIDE SEQUENCE [LARGE SCALE GENOMIC DNA]</scope>
    <source>
        <strain evidence="5 6">S06.C</strain>
    </source>
</reference>
<dbReference type="Pfam" id="PF04577">
    <property type="entry name" value="Glyco_transf_61"/>
    <property type="match status" value="1"/>
</dbReference>
<evidence type="ECO:0000256" key="3">
    <source>
        <dbReference type="ARBA" id="ARBA00023180"/>
    </source>
</evidence>
<dbReference type="GO" id="GO:0016757">
    <property type="term" value="F:glycosyltransferase activity"/>
    <property type="evidence" value="ECO:0007669"/>
    <property type="project" value="UniProtKB-KW"/>
</dbReference>
<gene>
    <name evidence="5" type="ORF">EAH82_08365</name>
</gene>
<dbReference type="InterPro" id="IPR049625">
    <property type="entry name" value="Glyco_transf_61_cat"/>
</dbReference>
<name>A0A502DUV7_9BURK</name>
<dbReference type="SUPFAM" id="SSF48452">
    <property type="entry name" value="TPR-like"/>
    <property type="match status" value="1"/>
</dbReference>
<dbReference type="Proteomes" id="UP000319212">
    <property type="component" value="Unassembled WGS sequence"/>
</dbReference>
<sequence length="675" mass="74324">MTPLKFLAGLSDVFRRRVIRSGAQPLSVGANTDSDAKGERTVDAASCYFDEVFYRKQVASEDLGALTPWLHYRQFGEAIGLRPTALFDPRHYAASRPDVVDAGVNLLEHFTGSGIDEGFVPVDVESPEVLATALEKLAADPTDRLARLVAATDAFRRGRYEEAIEVVRRVPARGVAEQLIETKGLYLLGRYLEAIESLSCMDDAVPRHAPTFKKTMLGEIGHAASAAGDYATAITAYETMQSESATPVGDLPGILKALCTAYIQELCNAGKWDEGLELKRLYEERGLLDPTLAVDIVSVERNAKLSRNLYREFLAERVITPPMLMFRGEAGALSAEQGELIAPPQYYSEIRDCLAFSDANAVLQQGRVIYDLAAHPRGASAILQDRAAGGRYLFQARAAGRALVEVPELPNQTHEAGLMMFGVVSSNYGHWFLEYLPRMLAFNRANIEVDVPLFVNHGMPASHLESLELLNVHKRRIVTIGKGETLKFARLGVAPIPAYFPLDTHGGTYDTVWPADIFGELRDVFKRSIGIESRPGAACLFISRRSFTQRRLLNEEVIERHLVRLGFEVIYPEQLSFADQVRKFSSARIVVGSCSSALTNCIFCPKGAVVLGLIHDNASFNFYGYASFLMAGGVEIRFIRGKRSGSSQTTEHPLHANYEINMEHLCSALLEAGIA</sequence>
<keyword evidence="2 5" id="KW-0808">Transferase</keyword>
<dbReference type="PANTHER" id="PTHR20961">
    <property type="entry name" value="GLYCOSYLTRANSFERASE"/>
    <property type="match status" value="1"/>
</dbReference>
<proteinExistence type="predicted"/>
<evidence type="ECO:0000259" key="4">
    <source>
        <dbReference type="Pfam" id="PF04577"/>
    </source>
</evidence>
<evidence type="ECO:0000313" key="5">
    <source>
        <dbReference type="EMBL" id="TPG28794.1"/>
    </source>
</evidence>
<dbReference type="InterPro" id="IPR011990">
    <property type="entry name" value="TPR-like_helical_dom_sf"/>
</dbReference>
<dbReference type="Gene3D" id="1.25.40.10">
    <property type="entry name" value="Tetratricopeptide repeat domain"/>
    <property type="match status" value="1"/>
</dbReference>
<dbReference type="OrthoDB" id="9157706at2"/>
<dbReference type="EMBL" id="RCZI01000002">
    <property type="protein sequence ID" value="TPG28794.1"/>
    <property type="molecule type" value="Genomic_DNA"/>
</dbReference>
<keyword evidence="3" id="KW-0325">Glycoprotein</keyword>
<evidence type="ECO:0000256" key="2">
    <source>
        <dbReference type="ARBA" id="ARBA00022679"/>
    </source>
</evidence>
<evidence type="ECO:0000256" key="1">
    <source>
        <dbReference type="ARBA" id="ARBA00022676"/>
    </source>
</evidence>
<comment type="caution">
    <text evidence="5">The sequence shown here is derived from an EMBL/GenBank/DDBJ whole genome shotgun (WGS) entry which is preliminary data.</text>
</comment>
<dbReference type="InterPro" id="IPR007657">
    <property type="entry name" value="Glycosyltransferase_61"/>
</dbReference>
<feature type="domain" description="Glycosyltransferase 61 catalytic" evidence="4">
    <location>
        <begin position="428"/>
        <end position="611"/>
    </location>
</feature>